<organism evidence="5 6">
    <name type="scientific">Trapa natans</name>
    <name type="common">Water chestnut</name>
    <dbReference type="NCBI Taxonomy" id="22666"/>
    <lineage>
        <taxon>Eukaryota</taxon>
        <taxon>Viridiplantae</taxon>
        <taxon>Streptophyta</taxon>
        <taxon>Embryophyta</taxon>
        <taxon>Tracheophyta</taxon>
        <taxon>Spermatophyta</taxon>
        <taxon>Magnoliopsida</taxon>
        <taxon>eudicotyledons</taxon>
        <taxon>Gunneridae</taxon>
        <taxon>Pentapetalae</taxon>
        <taxon>rosids</taxon>
        <taxon>malvids</taxon>
        <taxon>Myrtales</taxon>
        <taxon>Lythraceae</taxon>
        <taxon>Trapa</taxon>
    </lineage>
</organism>
<evidence type="ECO:0008006" key="7">
    <source>
        <dbReference type="Google" id="ProtNLM"/>
    </source>
</evidence>
<dbReference type="InterPro" id="IPR005202">
    <property type="entry name" value="TF_GRAS"/>
</dbReference>
<evidence type="ECO:0000313" key="6">
    <source>
        <dbReference type="Proteomes" id="UP001346149"/>
    </source>
</evidence>
<evidence type="ECO:0000256" key="3">
    <source>
        <dbReference type="PROSITE-ProRule" id="PRU01191"/>
    </source>
</evidence>
<feature type="compositionally biased region" description="Low complexity" evidence="4">
    <location>
        <begin position="7"/>
        <end position="21"/>
    </location>
</feature>
<protein>
    <recommendedName>
        <fullName evidence="7">Scarecrow-like protein 15</fullName>
    </recommendedName>
</protein>
<comment type="caution">
    <text evidence="5">The sequence shown here is derived from an EMBL/GenBank/DDBJ whole genome shotgun (WGS) entry which is preliminary data.</text>
</comment>
<feature type="region of interest" description="Disordered" evidence="4">
    <location>
        <begin position="1"/>
        <end position="21"/>
    </location>
</feature>
<feature type="region of interest" description="Leucine repeat II (LRII)" evidence="3">
    <location>
        <begin position="337"/>
        <end position="369"/>
    </location>
</feature>
<feature type="region of interest" description="Disordered" evidence="4">
    <location>
        <begin position="45"/>
        <end position="68"/>
    </location>
</feature>
<dbReference type="PANTHER" id="PTHR31636">
    <property type="entry name" value="OSJNBA0084A10.13 PROTEIN-RELATED"/>
    <property type="match status" value="1"/>
</dbReference>
<evidence type="ECO:0000256" key="2">
    <source>
        <dbReference type="ARBA" id="ARBA00023163"/>
    </source>
</evidence>
<dbReference type="PROSITE" id="PS50985">
    <property type="entry name" value="GRAS"/>
    <property type="match status" value="1"/>
</dbReference>
<dbReference type="Pfam" id="PF03514">
    <property type="entry name" value="GRAS"/>
    <property type="match status" value="1"/>
</dbReference>
<keyword evidence="2" id="KW-0804">Transcription</keyword>
<feature type="region of interest" description="SAW" evidence="3">
    <location>
        <begin position="483"/>
        <end position="557"/>
    </location>
</feature>
<reference evidence="5 6" key="1">
    <citation type="journal article" date="2023" name="Hortic Res">
        <title>Pangenome of water caltrop reveals structural variations and asymmetric subgenome divergence after allopolyploidization.</title>
        <authorList>
            <person name="Zhang X."/>
            <person name="Chen Y."/>
            <person name="Wang L."/>
            <person name="Yuan Y."/>
            <person name="Fang M."/>
            <person name="Shi L."/>
            <person name="Lu R."/>
            <person name="Comes H.P."/>
            <person name="Ma Y."/>
            <person name="Chen Y."/>
            <person name="Huang G."/>
            <person name="Zhou Y."/>
            <person name="Zheng Z."/>
            <person name="Qiu Y."/>
        </authorList>
    </citation>
    <scope>NUCLEOTIDE SEQUENCE [LARGE SCALE GENOMIC DNA]</scope>
    <source>
        <strain evidence="5">F231</strain>
    </source>
</reference>
<dbReference type="EMBL" id="JAXQNO010000020">
    <property type="protein sequence ID" value="KAK4772642.1"/>
    <property type="molecule type" value="Genomic_DNA"/>
</dbReference>
<evidence type="ECO:0000313" key="5">
    <source>
        <dbReference type="EMBL" id="KAK4772642.1"/>
    </source>
</evidence>
<keyword evidence="1" id="KW-0805">Transcription regulation</keyword>
<name>A0AAN7L168_TRANT</name>
<dbReference type="AlphaFoldDB" id="A0AAN7L168"/>
<comment type="caution">
    <text evidence="3">Lacks conserved residue(s) required for the propagation of feature annotation.</text>
</comment>
<evidence type="ECO:0000256" key="1">
    <source>
        <dbReference type="ARBA" id="ARBA00023015"/>
    </source>
</evidence>
<gene>
    <name evidence="5" type="ORF">SAY86_014417</name>
</gene>
<feature type="short sequence motif" description="VHIID" evidence="3">
    <location>
        <begin position="289"/>
        <end position="293"/>
    </location>
</feature>
<keyword evidence="6" id="KW-1185">Reference proteome</keyword>
<dbReference type="Proteomes" id="UP001346149">
    <property type="component" value="Unassembled WGS sequence"/>
</dbReference>
<accession>A0AAN7L168</accession>
<sequence>MRVPVTNSNSQSSKPSISFPSAAVNGRHVGLYSYEPTSVLDLRSPVSSSDLKAPPPPASADISSTLAPVPRGWDDDEDVGRVGHHAALQVLDWDSIMKDLDLHDDVNVPATSLHPPESTAVHYVNPSDLAGLSDVYGSSYHQGFPHAPATNYGGGGGGGYDAAGGGEVCNNWDLGFDFLEELIQAADCVDSGELQLAQLILARLNHRLRSPVGKPLHRAGFFFKEALQSLLSGSTRDPPPPAVRLSTWPDIVQTIKAYKAFSGISPISMFSHFTANQALLETLDGSPLVHVIDFDIGLGGHYASLMREVAERARGNHTPALRITAVVAEDYTVETRLIRENLIQFAHDLNLRFSIDFVLNRAFDMLSFKAVKFVDGESLAIHLSPATFCRLGSAGNVSRFLSNLRRLSPKVVLYVDSEPWWGLCGGGVGSFRRSFVGCLEHYSTVFESLDASAGCGGVGGGGGDWLRKIEAYLMQPRIVSAVEEAAAAVGKRGAAPPGREVFQAAGMRAVQLSQFADYQAECLLGKVQVRGFHVAKRQAELVLCWHERPLVATSAWRF</sequence>
<comment type="similarity">
    <text evidence="3">Belongs to the GRAS family.</text>
</comment>
<evidence type="ECO:0000256" key="4">
    <source>
        <dbReference type="SAM" id="MobiDB-lite"/>
    </source>
</evidence>
<proteinExistence type="inferred from homology"/>